<evidence type="ECO:0000313" key="10">
    <source>
        <dbReference type="Proteomes" id="UP000007730"/>
    </source>
</evidence>
<feature type="transmembrane region" description="Helical" evidence="8">
    <location>
        <begin position="224"/>
        <end position="241"/>
    </location>
</feature>
<dbReference type="GO" id="GO:0005886">
    <property type="term" value="C:plasma membrane"/>
    <property type="evidence" value="ECO:0007669"/>
    <property type="project" value="UniProtKB-SubCell"/>
</dbReference>
<evidence type="ECO:0000256" key="7">
    <source>
        <dbReference type="ARBA" id="ARBA00023136"/>
    </source>
</evidence>
<proteinExistence type="inferred from homology"/>
<protein>
    <recommendedName>
        <fullName evidence="8">Probable membrane transporter protein</fullName>
    </recommendedName>
</protein>
<dbReference type="KEGG" id="oca:OCAR_6962"/>
<dbReference type="PANTHER" id="PTHR30269">
    <property type="entry name" value="TRANSMEMBRANE PROTEIN YFCA"/>
    <property type="match status" value="1"/>
</dbReference>
<feature type="transmembrane region" description="Helical" evidence="8">
    <location>
        <begin position="44"/>
        <end position="61"/>
    </location>
</feature>
<dbReference type="OrthoDB" id="7843147at2"/>
<feature type="transmembrane region" description="Helical" evidence="8">
    <location>
        <begin position="195"/>
        <end position="212"/>
    </location>
</feature>
<comment type="similarity">
    <text evidence="2 8">Belongs to the 4-toluene sulfonate uptake permease (TSUP) (TC 2.A.102) family.</text>
</comment>
<keyword evidence="5 8" id="KW-0812">Transmembrane</keyword>
<keyword evidence="7 8" id="KW-0472">Membrane</keyword>
<evidence type="ECO:0000313" key="9">
    <source>
        <dbReference type="EMBL" id="AEI05845.1"/>
    </source>
</evidence>
<dbReference type="STRING" id="504832.OCA5_c11260"/>
<dbReference type="AlphaFoldDB" id="B6JEZ9"/>
<keyword evidence="4 8" id="KW-1003">Cell membrane</keyword>
<dbReference type="PANTHER" id="PTHR30269:SF37">
    <property type="entry name" value="MEMBRANE TRANSPORTER PROTEIN"/>
    <property type="match status" value="1"/>
</dbReference>
<keyword evidence="3" id="KW-0813">Transport</keyword>
<sequence length="244" mass="26642">MDDVASFGLTAFILFGAYTLFGITGFGQSLVAMPLLAMIGSLKFFVPLMTLLDTVFVLWNMAKFRKQANYGELRVLLPPTIIGMLGGATILLTAPERLLLLALGVLICGYGLYRLLGPKGRAQINRWLAIPLGLVAGAISMTFGTGGPIFVAYLSSRIWDKGELRATILNVIVVTTTLRIIIFGASGLYANAHIWWWWLFALPACFAGVKLGHHLHDRLKSESLLFMIYIILIVSGAALIVKNI</sequence>
<accession>B6JEZ9</accession>
<dbReference type="Pfam" id="PF01925">
    <property type="entry name" value="TauE"/>
    <property type="match status" value="1"/>
</dbReference>
<evidence type="ECO:0000256" key="8">
    <source>
        <dbReference type="RuleBase" id="RU363041"/>
    </source>
</evidence>
<evidence type="ECO:0000256" key="5">
    <source>
        <dbReference type="ARBA" id="ARBA00022692"/>
    </source>
</evidence>
<feature type="transmembrane region" description="Helical" evidence="8">
    <location>
        <begin position="128"/>
        <end position="154"/>
    </location>
</feature>
<evidence type="ECO:0000256" key="4">
    <source>
        <dbReference type="ARBA" id="ARBA00022475"/>
    </source>
</evidence>
<dbReference type="InterPro" id="IPR052017">
    <property type="entry name" value="TSUP"/>
</dbReference>
<evidence type="ECO:0000256" key="6">
    <source>
        <dbReference type="ARBA" id="ARBA00022989"/>
    </source>
</evidence>
<gene>
    <name evidence="9" type="ordered locus">OCA5_c11260</name>
</gene>
<dbReference type="PATRIC" id="fig|504832.7.peg.1196"/>
<feature type="transmembrane region" description="Helical" evidence="8">
    <location>
        <begin position="166"/>
        <end position="189"/>
    </location>
</feature>
<comment type="subcellular location">
    <subcellularLocation>
        <location evidence="1 8">Cell membrane</location>
        <topology evidence="1 8">Multi-pass membrane protein</topology>
    </subcellularLocation>
</comment>
<evidence type="ECO:0000256" key="2">
    <source>
        <dbReference type="ARBA" id="ARBA00009142"/>
    </source>
</evidence>
<feature type="transmembrane region" description="Helical" evidence="8">
    <location>
        <begin position="73"/>
        <end position="91"/>
    </location>
</feature>
<dbReference type="KEGG" id="ocg:OCA5_c11260"/>
<reference evidence="9 10" key="1">
    <citation type="journal article" date="2011" name="J. Bacteriol.">
        <title>Complete genome sequences of the chemolithoautotrophic Oligotropha carboxidovorans strains OM4 and OM5.</title>
        <authorList>
            <person name="Volland S."/>
            <person name="Rachinger M."/>
            <person name="Strittmatter A."/>
            <person name="Daniel R."/>
            <person name="Gottschalk G."/>
            <person name="Meyer O."/>
        </authorList>
    </citation>
    <scope>NUCLEOTIDE SEQUENCE [LARGE SCALE GENOMIC DNA]</scope>
    <source>
        <strain evidence="10">ATCC 49405 / DSM 1227 / KCTC 32145 / OM5</strain>
    </source>
</reference>
<dbReference type="Proteomes" id="UP000007730">
    <property type="component" value="Chromosome"/>
</dbReference>
<evidence type="ECO:0000256" key="3">
    <source>
        <dbReference type="ARBA" id="ARBA00022448"/>
    </source>
</evidence>
<keyword evidence="6 8" id="KW-1133">Transmembrane helix</keyword>
<dbReference type="eggNOG" id="COG0730">
    <property type="taxonomic scope" value="Bacteria"/>
</dbReference>
<dbReference type="InterPro" id="IPR002781">
    <property type="entry name" value="TM_pro_TauE-like"/>
</dbReference>
<organism evidence="9 10">
    <name type="scientific">Afipia carboxidovorans (strain ATCC 49405 / DSM 1227 / KCTC 32145 / OM5)</name>
    <name type="common">Oligotropha carboxidovorans</name>
    <dbReference type="NCBI Taxonomy" id="504832"/>
    <lineage>
        <taxon>Bacteria</taxon>
        <taxon>Pseudomonadati</taxon>
        <taxon>Pseudomonadota</taxon>
        <taxon>Alphaproteobacteria</taxon>
        <taxon>Hyphomicrobiales</taxon>
        <taxon>Nitrobacteraceae</taxon>
        <taxon>Afipia</taxon>
    </lineage>
</organism>
<evidence type="ECO:0000256" key="1">
    <source>
        <dbReference type="ARBA" id="ARBA00004651"/>
    </source>
</evidence>
<name>B6JEZ9_AFIC5</name>
<dbReference type="EMBL" id="CP002826">
    <property type="protein sequence ID" value="AEI05845.1"/>
    <property type="molecule type" value="Genomic_DNA"/>
</dbReference>
<dbReference type="RefSeq" id="WP_012564096.1">
    <property type="nucleotide sequence ID" value="NC_011386.1"/>
</dbReference>
<feature type="transmembrane region" description="Helical" evidence="8">
    <location>
        <begin position="98"/>
        <end position="116"/>
    </location>
</feature>
<feature type="transmembrane region" description="Helical" evidence="8">
    <location>
        <begin position="12"/>
        <end position="37"/>
    </location>
</feature>
<keyword evidence="10" id="KW-1185">Reference proteome</keyword>
<dbReference type="HOGENOM" id="CLU_054750_5_1_5"/>